<organism evidence="5 6">
    <name type="scientific">Parasporobacterium paucivorans DSM 15970</name>
    <dbReference type="NCBI Taxonomy" id="1122934"/>
    <lineage>
        <taxon>Bacteria</taxon>
        <taxon>Bacillati</taxon>
        <taxon>Bacillota</taxon>
        <taxon>Clostridia</taxon>
        <taxon>Lachnospirales</taxon>
        <taxon>Lachnospiraceae</taxon>
        <taxon>Parasporobacterium</taxon>
    </lineage>
</organism>
<dbReference type="InterPro" id="IPR036779">
    <property type="entry name" value="LysM_dom_sf"/>
</dbReference>
<dbReference type="GO" id="GO:0016020">
    <property type="term" value="C:membrane"/>
    <property type="evidence" value="ECO:0007669"/>
    <property type="project" value="TreeGrafter"/>
</dbReference>
<dbReference type="GO" id="GO:0046872">
    <property type="term" value="F:metal ion binding"/>
    <property type="evidence" value="ECO:0007669"/>
    <property type="project" value="UniProtKB-KW"/>
</dbReference>
<evidence type="ECO:0000256" key="1">
    <source>
        <dbReference type="ARBA" id="ARBA00022723"/>
    </source>
</evidence>
<feature type="domain" description="LysM" evidence="4">
    <location>
        <begin position="233"/>
        <end position="277"/>
    </location>
</feature>
<dbReference type="Proteomes" id="UP000184342">
    <property type="component" value="Unassembled WGS sequence"/>
</dbReference>
<dbReference type="PANTHER" id="PTHR10587:SF133">
    <property type="entry name" value="CHITIN DEACETYLASE 1-RELATED"/>
    <property type="match status" value="1"/>
</dbReference>
<dbReference type="InterPro" id="IPR011330">
    <property type="entry name" value="Glyco_hydro/deAcase_b/a-brl"/>
</dbReference>
<evidence type="ECO:0000313" key="6">
    <source>
        <dbReference type="Proteomes" id="UP000184342"/>
    </source>
</evidence>
<dbReference type="Pfam" id="PF01522">
    <property type="entry name" value="Polysacc_deac_1"/>
    <property type="match status" value="1"/>
</dbReference>
<dbReference type="PANTHER" id="PTHR10587">
    <property type="entry name" value="GLYCOSYL TRANSFERASE-RELATED"/>
    <property type="match status" value="1"/>
</dbReference>
<dbReference type="STRING" id="1122934.SAMN02745691_02305"/>
<keyword evidence="2" id="KW-0378">Hydrolase</keyword>
<dbReference type="PROSITE" id="PS51677">
    <property type="entry name" value="NODB"/>
    <property type="match status" value="1"/>
</dbReference>
<dbReference type="Gene3D" id="3.10.350.10">
    <property type="entry name" value="LysM domain"/>
    <property type="match status" value="3"/>
</dbReference>
<dbReference type="SUPFAM" id="SSF88713">
    <property type="entry name" value="Glycoside hydrolase/deacetylase"/>
    <property type="match status" value="1"/>
</dbReference>
<name>A0A1M6KZU3_9FIRM</name>
<protein>
    <submittedName>
        <fullName evidence="5">Peptidoglycan/xylan/chitin deacetylase, PgdA/CDA1 family</fullName>
    </submittedName>
</protein>
<dbReference type="CDD" id="cd00118">
    <property type="entry name" value="LysM"/>
    <property type="match status" value="3"/>
</dbReference>
<dbReference type="OrthoDB" id="9783374at2"/>
<feature type="domain" description="LysM" evidence="4">
    <location>
        <begin position="292"/>
        <end position="336"/>
    </location>
</feature>
<dbReference type="InterPro" id="IPR018392">
    <property type="entry name" value="LysM"/>
</dbReference>
<gene>
    <name evidence="5" type="ORF">SAMN02745691_02305</name>
</gene>
<feature type="domain" description="LysM" evidence="4">
    <location>
        <begin position="352"/>
        <end position="396"/>
    </location>
</feature>
<dbReference type="InterPro" id="IPR050248">
    <property type="entry name" value="Polysacc_deacetylase_ArnD"/>
</dbReference>
<dbReference type="PROSITE" id="PS51782">
    <property type="entry name" value="LYSM"/>
    <property type="match status" value="3"/>
</dbReference>
<dbReference type="RefSeq" id="WP_073994550.1">
    <property type="nucleotide sequence ID" value="NZ_FQYT01000030.1"/>
</dbReference>
<keyword evidence="1" id="KW-0479">Metal-binding</keyword>
<dbReference type="GO" id="GO:0005975">
    <property type="term" value="P:carbohydrate metabolic process"/>
    <property type="evidence" value="ECO:0007669"/>
    <property type="project" value="InterPro"/>
</dbReference>
<dbReference type="AlphaFoldDB" id="A0A1M6KZU3"/>
<dbReference type="Pfam" id="PF01476">
    <property type="entry name" value="LysM"/>
    <property type="match status" value="3"/>
</dbReference>
<dbReference type="EMBL" id="FQYT01000030">
    <property type="protein sequence ID" value="SHJ64508.1"/>
    <property type="molecule type" value="Genomic_DNA"/>
</dbReference>
<dbReference type="SUPFAM" id="SSF54106">
    <property type="entry name" value="LysM domain"/>
    <property type="match status" value="3"/>
</dbReference>
<dbReference type="SMART" id="SM00257">
    <property type="entry name" value="LysM"/>
    <property type="match status" value="3"/>
</dbReference>
<dbReference type="InterPro" id="IPR002509">
    <property type="entry name" value="NODB_dom"/>
</dbReference>
<keyword evidence="6" id="KW-1185">Reference proteome</keyword>
<reference evidence="5 6" key="1">
    <citation type="submission" date="2016-11" db="EMBL/GenBank/DDBJ databases">
        <authorList>
            <person name="Jaros S."/>
            <person name="Januszkiewicz K."/>
            <person name="Wedrychowicz H."/>
        </authorList>
    </citation>
    <scope>NUCLEOTIDE SEQUENCE [LARGE SCALE GENOMIC DNA]</scope>
    <source>
        <strain evidence="5 6">DSM 15970</strain>
    </source>
</reference>
<feature type="domain" description="NodB homology" evidence="3">
    <location>
        <begin position="39"/>
        <end position="220"/>
    </location>
</feature>
<evidence type="ECO:0000256" key="2">
    <source>
        <dbReference type="ARBA" id="ARBA00022801"/>
    </source>
</evidence>
<dbReference type="Gene3D" id="3.20.20.370">
    <property type="entry name" value="Glycoside hydrolase/deacetylase"/>
    <property type="match status" value="1"/>
</dbReference>
<evidence type="ECO:0000313" key="5">
    <source>
        <dbReference type="EMBL" id="SHJ64508.1"/>
    </source>
</evidence>
<evidence type="ECO:0000259" key="4">
    <source>
        <dbReference type="PROSITE" id="PS51782"/>
    </source>
</evidence>
<sequence>MRKFIVLLSGLIILTLILPSQIFAAEPSQLITKGSTSGKMVALTFDDGDDGGSIPEILQILSANGIKATFFLTGKAVSHHPEWIQAIVNQGHAIGNHSYSHPYFTQLTAEQMRAELDQTEAIVRNYTGQSTKPLFRPPYGAYNSTILQVVGDAGYTKTIYWTIDTLDWKGISASEITQRVLGNITPGAIVLMHVGSGAVNTPTALPGIISSLKASGYQFVTVPQILAGAAGAQTYVVKSGDTLWKISTMYGVSIQQIVVANNIMNANLIYVGQVLTIPGTVVQPPVTPSTGTSYTVKSGDTLTRIAGIYRVTVQQLVTANNIVNANLIYVGQVLVIPGTGSPSVPVTPSTGKTYTVKSGDTLWKISTLYGVTIQAIASANSITNVNLIYVNQVLVIP</sequence>
<dbReference type="GO" id="GO:0016810">
    <property type="term" value="F:hydrolase activity, acting on carbon-nitrogen (but not peptide) bonds"/>
    <property type="evidence" value="ECO:0007669"/>
    <property type="project" value="InterPro"/>
</dbReference>
<accession>A0A1M6KZU3</accession>
<dbReference type="CDD" id="cd10917">
    <property type="entry name" value="CE4_NodB_like_6s_7s"/>
    <property type="match status" value="1"/>
</dbReference>
<proteinExistence type="predicted"/>
<evidence type="ECO:0000259" key="3">
    <source>
        <dbReference type="PROSITE" id="PS51677"/>
    </source>
</evidence>